<evidence type="ECO:0000313" key="4">
    <source>
        <dbReference type="Proteomes" id="UP000018958"/>
    </source>
</evidence>
<comment type="caution">
    <text evidence="3">The sequence shown here is derived from an EMBL/GenBank/DDBJ whole genome shotgun (WGS) entry which is preliminary data.</text>
</comment>
<gene>
    <name evidence="3" type="ORF">F441_03282</name>
</gene>
<dbReference type="EMBL" id="ANIX01000729">
    <property type="protein sequence ID" value="ETP23626.1"/>
    <property type="molecule type" value="Genomic_DNA"/>
</dbReference>
<proteinExistence type="predicted"/>
<evidence type="ECO:0000256" key="1">
    <source>
        <dbReference type="ARBA" id="ARBA00022801"/>
    </source>
</evidence>
<dbReference type="AlphaFoldDB" id="W2XLT9"/>
<name>W2XLT9_PHYNI</name>
<accession>W2XLT9</accession>
<dbReference type="Gene3D" id="2.40.70.10">
    <property type="entry name" value="Acid Proteases"/>
    <property type="match status" value="1"/>
</dbReference>
<dbReference type="Pfam" id="PF13650">
    <property type="entry name" value="Asp_protease_2"/>
    <property type="match status" value="1"/>
</dbReference>
<dbReference type="CDD" id="cd00303">
    <property type="entry name" value="retropepsin_like"/>
    <property type="match status" value="1"/>
</dbReference>
<sequence>MPVLGGGVKEREVCADADGSISERSFDAVSSAVRDEYKGHTKMMKLNPGERQGWWSAMKFDRRIRMRALVQGAVNDHRTRILLDTGANVSVITDTFAKKLRLRDIPDQGQSIGIQGITEGKVSTTRRALVKITLELKTVYEFEMWVMAHSAGVDVDLGTDFIIPAGIRLDLFRGAAQLLNEVCIPLIKTNNMVDSMECTRQCWTDQTFRHTWPRVSRVSTSETSGETGSARTVGSTYREDYSVSSEVSPQNGQHEDTFEVRFSGDTPDGGSASNGDGSVILCKGISVPPDFTQDSNTTIDYGATNVKNACLTTDQQERLVTTLKKNERILIASGNALPPPAYGVRARRVPLRYLGKLYELLRALLKAGLIVFSDSP</sequence>
<dbReference type="PROSITE" id="PS50175">
    <property type="entry name" value="ASP_PROT_RETROV"/>
    <property type="match status" value="1"/>
</dbReference>
<keyword evidence="1" id="KW-0378">Hydrolase</keyword>
<evidence type="ECO:0000259" key="2">
    <source>
        <dbReference type="PROSITE" id="PS50175"/>
    </source>
</evidence>
<dbReference type="Proteomes" id="UP000018958">
    <property type="component" value="Unassembled WGS sequence"/>
</dbReference>
<organism evidence="3 4">
    <name type="scientific">Phytophthora nicotianae CJ01A1</name>
    <dbReference type="NCBI Taxonomy" id="1317063"/>
    <lineage>
        <taxon>Eukaryota</taxon>
        <taxon>Sar</taxon>
        <taxon>Stramenopiles</taxon>
        <taxon>Oomycota</taxon>
        <taxon>Peronosporomycetes</taxon>
        <taxon>Peronosporales</taxon>
        <taxon>Peronosporaceae</taxon>
        <taxon>Phytophthora</taxon>
    </lineage>
</organism>
<evidence type="ECO:0000313" key="3">
    <source>
        <dbReference type="EMBL" id="ETP23626.1"/>
    </source>
</evidence>
<dbReference type="GO" id="GO:0004190">
    <property type="term" value="F:aspartic-type endopeptidase activity"/>
    <property type="evidence" value="ECO:0007669"/>
    <property type="project" value="InterPro"/>
</dbReference>
<protein>
    <recommendedName>
        <fullName evidence="2">Peptidase A2 domain-containing protein</fullName>
    </recommendedName>
</protein>
<dbReference type="GO" id="GO:0006508">
    <property type="term" value="P:proteolysis"/>
    <property type="evidence" value="ECO:0007669"/>
    <property type="project" value="InterPro"/>
</dbReference>
<dbReference type="SUPFAM" id="SSF50630">
    <property type="entry name" value="Acid proteases"/>
    <property type="match status" value="1"/>
</dbReference>
<dbReference type="InterPro" id="IPR001995">
    <property type="entry name" value="Peptidase_A2_cat"/>
</dbReference>
<feature type="domain" description="Peptidase A2" evidence="2">
    <location>
        <begin position="79"/>
        <end position="117"/>
    </location>
</feature>
<dbReference type="InterPro" id="IPR021109">
    <property type="entry name" value="Peptidase_aspartic_dom_sf"/>
</dbReference>
<reference evidence="3 4" key="1">
    <citation type="submission" date="2013-11" db="EMBL/GenBank/DDBJ databases">
        <title>The Genome Sequence of Phytophthora parasitica CJ01A1.</title>
        <authorList>
            <consortium name="The Broad Institute Genomics Platform"/>
            <person name="Russ C."/>
            <person name="Tyler B."/>
            <person name="Panabieres F."/>
            <person name="Shan W."/>
            <person name="Tripathy S."/>
            <person name="Grunwald N."/>
            <person name="Machado M."/>
            <person name="Johnson C.S."/>
            <person name="Walker B."/>
            <person name="Young S.K."/>
            <person name="Zeng Q."/>
            <person name="Gargeya S."/>
            <person name="Fitzgerald M."/>
            <person name="Haas B."/>
            <person name="Abouelleil A."/>
            <person name="Allen A.W."/>
            <person name="Alvarado L."/>
            <person name="Arachchi H.M."/>
            <person name="Berlin A.M."/>
            <person name="Chapman S.B."/>
            <person name="Gainer-Dewar J."/>
            <person name="Goldberg J."/>
            <person name="Griggs A."/>
            <person name="Gujja S."/>
            <person name="Hansen M."/>
            <person name="Howarth C."/>
            <person name="Imamovic A."/>
            <person name="Ireland A."/>
            <person name="Larimer J."/>
            <person name="McCowan C."/>
            <person name="Murphy C."/>
            <person name="Pearson M."/>
            <person name="Poon T.W."/>
            <person name="Priest M."/>
            <person name="Roberts A."/>
            <person name="Saif S."/>
            <person name="Shea T."/>
            <person name="Sisk P."/>
            <person name="Sykes S."/>
            <person name="Wortman J."/>
            <person name="Nusbaum C."/>
            <person name="Birren B."/>
        </authorList>
    </citation>
    <scope>NUCLEOTIDE SEQUENCE [LARGE SCALE GENOMIC DNA]</scope>
    <source>
        <strain evidence="3 4">CJ01A1</strain>
    </source>
</reference>